<dbReference type="EMBL" id="DF237090">
    <property type="protein sequence ID" value="GAQ83247.1"/>
    <property type="molecule type" value="Genomic_DNA"/>
</dbReference>
<proteinExistence type="predicted"/>
<dbReference type="Proteomes" id="UP000054558">
    <property type="component" value="Unassembled WGS sequence"/>
</dbReference>
<evidence type="ECO:0000256" key="1">
    <source>
        <dbReference type="SAM" id="MobiDB-lite"/>
    </source>
</evidence>
<sequence>MTLELANKDIWWCFPFWVAARYLVHGGKVPVEAGFYFLAEPGQEFQAVTVNWADQEFLTENSVDGTTTSSDRWHLAARATDKSPVVACLYETTASSTSVEGARFEFKERPKVKEACRNWEEELRTETGVVCETIFTIKQAEIDLSDLSSHEESSDEDKDSDPDFEEELNQKARRAHGRKKAAKRKRATNGRSGPAKRKERTADQRNHQKEDTAGASKKGRYGETTPVKQDSKWALHRSLAPARGALKSDSFSTIQLEPGDKLGEKHAHYREASWFGNVDLLLQEEGLKAARGLAIVSPNVPGQSQAEPIEFPDSDTDDVSHPPARTAAHAHSLQSPKAEPASHVSTPSRSGKALAAGPAGDVNTTSRRTAAPVVADHGDFVNTPSAGAKAPRTEPGAHVSTPGGRPKLLKVKYHETGKLGSPSYVVQVPRSESIFELKTQARQALAEPDVAGESVLTARLRWTFLDEDGSEVDISKHTTADNLDRSPAINVYVRA</sequence>
<keyword evidence="3" id="KW-1185">Reference proteome</keyword>
<protein>
    <submittedName>
        <fullName evidence="2">Uncharacterized protein</fullName>
    </submittedName>
</protein>
<feature type="compositionally biased region" description="Basic and acidic residues" evidence="1">
    <location>
        <begin position="200"/>
        <end position="212"/>
    </location>
</feature>
<organism evidence="2 3">
    <name type="scientific">Klebsormidium nitens</name>
    <name type="common">Green alga</name>
    <name type="synonym">Ulothrix nitens</name>
    <dbReference type="NCBI Taxonomy" id="105231"/>
    <lineage>
        <taxon>Eukaryota</taxon>
        <taxon>Viridiplantae</taxon>
        <taxon>Streptophyta</taxon>
        <taxon>Klebsormidiophyceae</taxon>
        <taxon>Klebsormidiales</taxon>
        <taxon>Klebsormidiaceae</taxon>
        <taxon>Klebsormidium</taxon>
    </lineage>
</organism>
<evidence type="ECO:0000313" key="2">
    <source>
        <dbReference type="EMBL" id="GAQ83247.1"/>
    </source>
</evidence>
<accession>A0A0U9HJQ8</accession>
<feature type="compositionally biased region" description="Acidic residues" evidence="1">
    <location>
        <begin position="153"/>
        <end position="167"/>
    </location>
</feature>
<name>A0A0U9HJQ8_KLENI</name>
<reference evidence="2 3" key="1">
    <citation type="journal article" date="2014" name="Nat. Commun.">
        <title>Klebsormidium flaccidum genome reveals primary factors for plant terrestrial adaptation.</title>
        <authorList>
            <person name="Hori K."/>
            <person name="Maruyama F."/>
            <person name="Fujisawa T."/>
            <person name="Togashi T."/>
            <person name="Yamamoto N."/>
            <person name="Seo M."/>
            <person name="Sato S."/>
            <person name="Yamada T."/>
            <person name="Mori H."/>
            <person name="Tajima N."/>
            <person name="Moriyama T."/>
            <person name="Ikeuchi M."/>
            <person name="Watanabe M."/>
            <person name="Wada H."/>
            <person name="Kobayashi K."/>
            <person name="Saito M."/>
            <person name="Masuda T."/>
            <person name="Sasaki-Sekimoto Y."/>
            <person name="Mashiguchi K."/>
            <person name="Awai K."/>
            <person name="Shimojima M."/>
            <person name="Masuda S."/>
            <person name="Iwai M."/>
            <person name="Nobusawa T."/>
            <person name="Narise T."/>
            <person name="Kondo S."/>
            <person name="Saito H."/>
            <person name="Sato R."/>
            <person name="Murakawa M."/>
            <person name="Ihara Y."/>
            <person name="Oshima-Yamada Y."/>
            <person name="Ohtaka K."/>
            <person name="Satoh M."/>
            <person name="Sonobe K."/>
            <person name="Ishii M."/>
            <person name="Ohtani R."/>
            <person name="Kanamori-Sato M."/>
            <person name="Honoki R."/>
            <person name="Miyazaki D."/>
            <person name="Mochizuki H."/>
            <person name="Umetsu J."/>
            <person name="Higashi K."/>
            <person name="Shibata D."/>
            <person name="Kamiya Y."/>
            <person name="Sato N."/>
            <person name="Nakamura Y."/>
            <person name="Tabata S."/>
            <person name="Ida S."/>
            <person name="Kurokawa K."/>
            <person name="Ohta H."/>
        </authorList>
    </citation>
    <scope>NUCLEOTIDE SEQUENCE [LARGE SCALE GENOMIC DNA]</scope>
    <source>
        <strain evidence="2 3">NIES-2285</strain>
    </source>
</reference>
<feature type="region of interest" description="Disordered" evidence="1">
    <location>
        <begin position="145"/>
        <end position="233"/>
    </location>
</feature>
<dbReference type="AlphaFoldDB" id="A0A0U9HJQ8"/>
<feature type="region of interest" description="Disordered" evidence="1">
    <location>
        <begin position="377"/>
        <end position="406"/>
    </location>
</feature>
<feature type="region of interest" description="Disordered" evidence="1">
    <location>
        <begin position="298"/>
        <end position="365"/>
    </location>
</feature>
<evidence type="ECO:0000313" key="3">
    <source>
        <dbReference type="Proteomes" id="UP000054558"/>
    </source>
</evidence>
<feature type="compositionally biased region" description="Basic residues" evidence="1">
    <location>
        <begin position="171"/>
        <end position="199"/>
    </location>
</feature>
<gene>
    <name evidence="2" type="ORF">KFL_001410050</name>
</gene>